<organism evidence="1 2">
    <name type="scientific">Aspergillus aculeatinus CBS 121060</name>
    <dbReference type="NCBI Taxonomy" id="1448322"/>
    <lineage>
        <taxon>Eukaryota</taxon>
        <taxon>Fungi</taxon>
        <taxon>Dikarya</taxon>
        <taxon>Ascomycota</taxon>
        <taxon>Pezizomycotina</taxon>
        <taxon>Eurotiomycetes</taxon>
        <taxon>Eurotiomycetidae</taxon>
        <taxon>Eurotiales</taxon>
        <taxon>Aspergillaceae</taxon>
        <taxon>Aspergillus</taxon>
        <taxon>Aspergillus subgen. Circumdati</taxon>
    </lineage>
</organism>
<dbReference type="EMBL" id="KZ824978">
    <property type="protein sequence ID" value="RAH66945.1"/>
    <property type="molecule type" value="Genomic_DNA"/>
</dbReference>
<sequence>MSNQAPRAPRIHPQVPPSHPHALGGRTTNPPRRDEDTAVDKLRTELGSHNLQFGIFKQQVTSQLNTLAQHNSTLFEAQGNLVQENKALQQANKLLRNEVARLSNEATRQRAELATLRTEVQTAAVERQEEIVRAGATAQLMLSQIEDLWNALISLDQKRRGEFLEWLEGMDVDGEQWMEFWGYIIVDMSLLETGDFRKSVPSLVGGSDASLDYSMLNFHRAFLASIGHERCPIHHKAIDATSA</sequence>
<evidence type="ECO:0000313" key="2">
    <source>
        <dbReference type="Proteomes" id="UP000249661"/>
    </source>
</evidence>
<accession>A0ACD1H016</accession>
<name>A0ACD1H016_9EURO</name>
<gene>
    <name evidence="1" type="ORF">BO66DRAFT_404300</name>
</gene>
<keyword evidence="2" id="KW-1185">Reference proteome</keyword>
<dbReference type="Proteomes" id="UP000249661">
    <property type="component" value="Unassembled WGS sequence"/>
</dbReference>
<protein>
    <submittedName>
        <fullName evidence="1">Uncharacterized protein</fullName>
    </submittedName>
</protein>
<reference evidence="1" key="1">
    <citation type="submission" date="2018-02" db="EMBL/GenBank/DDBJ databases">
        <title>The genomes of Aspergillus section Nigri reveals drivers in fungal speciation.</title>
        <authorList>
            <consortium name="DOE Joint Genome Institute"/>
            <person name="Vesth T.C."/>
            <person name="Nybo J."/>
            <person name="Theobald S."/>
            <person name="Brandl J."/>
            <person name="Frisvad J.C."/>
            <person name="Nielsen K.F."/>
            <person name="Lyhne E.K."/>
            <person name="Kogle M.E."/>
            <person name="Kuo A."/>
            <person name="Riley R."/>
            <person name="Clum A."/>
            <person name="Nolan M."/>
            <person name="Lipzen A."/>
            <person name="Salamov A."/>
            <person name="Henrissat B."/>
            <person name="Wiebenga A."/>
            <person name="De vries R.P."/>
            <person name="Grigoriev I.V."/>
            <person name="Mortensen U.H."/>
            <person name="Andersen M.R."/>
            <person name="Baker S.E."/>
        </authorList>
    </citation>
    <scope>NUCLEOTIDE SEQUENCE</scope>
    <source>
        <strain evidence="1">CBS 121060</strain>
    </source>
</reference>
<proteinExistence type="predicted"/>
<evidence type="ECO:0000313" key="1">
    <source>
        <dbReference type="EMBL" id="RAH66945.1"/>
    </source>
</evidence>